<evidence type="ECO:0000259" key="9">
    <source>
        <dbReference type="Pfam" id="PF00082"/>
    </source>
</evidence>
<dbReference type="PRINTS" id="PR00723">
    <property type="entry name" value="SUBTILISIN"/>
</dbReference>
<organism evidence="10 11">
    <name type="scientific">Allostreptomyces psammosilenae</name>
    <dbReference type="NCBI Taxonomy" id="1892865"/>
    <lineage>
        <taxon>Bacteria</taxon>
        <taxon>Bacillati</taxon>
        <taxon>Actinomycetota</taxon>
        <taxon>Actinomycetes</taxon>
        <taxon>Kitasatosporales</taxon>
        <taxon>Streptomycetaceae</taxon>
        <taxon>Allostreptomyces</taxon>
    </lineage>
</organism>
<evidence type="ECO:0000256" key="8">
    <source>
        <dbReference type="SAM" id="SignalP"/>
    </source>
</evidence>
<comment type="similarity">
    <text evidence="1 6 7">Belongs to the peptidase S8 family.</text>
</comment>
<feature type="active site" description="Charge relay system" evidence="5 6">
    <location>
        <position position="247"/>
    </location>
</feature>
<reference evidence="10 11" key="1">
    <citation type="submission" date="2020-07" db="EMBL/GenBank/DDBJ databases">
        <title>Sequencing the genomes of 1000 actinobacteria strains.</title>
        <authorList>
            <person name="Klenk H.-P."/>
        </authorList>
    </citation>
    <scope>NUCLEOTIDE SEQUENCE [LARGE SCALE GENOMIC DNA]</scope>
    <source>
        <strain evidence="10 11">DSM 42178</strain>
    </source>
</reference>
<keyword evidence="8" id="KW-0732">Signal</keyword>
<dbReference type="InterPro" id="IPR051048">
    <property type="entry name" value="Peptidase_S8/S53_subtilisin"/>
</dbReference>
<dbReference type="AlphaFoldDB" id="A0A853A3Z4"/>
<accession>A0A853A3Z4</accession>
<comment type="caution">
    <text evidence="10">The sequence shown here is derived from an EMBL/GenBank/DDBJ whole genome shotgun (WGS) entry which is preliminary data.</text>
</comment>
<dbReference type="PROSITE" id="PS00138">
    <property type="entry name" value="SUBTILASE_SER"/>
    <property type="match status" value="1"/>
</dbReference>
<dbReference type="GO" id="GO:0004252">
    <property type="term" value="F:serine-type endopeptidase activity"/>
    <property type="evidence" value="ECO:0007669"/>
    <property type="project" value="UniProtKB-UniRule"/>
</dbReference>
<dbReference type="PIRSF" id="PIRSF037854">
    <property type="entry name" value="Dihydropyridine_esterase"/>
    <property type="match status" value="1"/>
</dbReference>
<dbReference type="CDD" id="cd07487">
    <property type="entry name" value="Peptidases_S8_1"/>
    <property type="match status" value="1"/>
</dbReference>
<keyword evidence="3 6" id="KW-0378">Hydrolase</keyword>
<dbReference type="PANTHER" id="PTHR43399">
    <property type="entry name" value="SUBTILISIN-RELATED"/>
    <property type="match status" value="1"/>
</dbReference>
<feature type="signal peptide" evidence="8">
    <location>
        <begin position="1"/>
        <end position="30"/>
    </location>
</feature>
<keyword evidence="11" id="KW-1185">Reference proteome</keyword>
<keyword evidence="4 6" id="KW-0720">Serine protease</keyword>
<evidence type="ECO:0000256" key="6">
    <source>
        <dbReference type="PROSITE-ProRule" id="PRU01240"/>
    </source>
</evidence>
<dbReference type="InterPro" id="IPR023827">
    <property type="entry name" value="Peptidase_S8_Asp-AS"/>
</dbReference>
<dbReference type="InterPro" id="IPR022398">
    <property type="entry name" value="Peptidase_S8_His-AS"/>
</dbReference>
<gene>
    <name evidence="10" type="ORF">FHU37_004633</name>
</gene>
<dbReference type="PANTHER" id="PTHR43399:SF4">
    <property type="entry name" value="CELL WALL-ASSOCIATED PROTEASE"/>
    <property type="match status" value="1"/>
</dbReference>
<name>A0A853A3Z4_9ACTN</name>
<dbReference type="Pfam" id="PF00082">
    <property type="entry name" value="Peptidase_S8"/>
    <property type="match status" value="1"/>
</dbReference>
<dbReference type="Gene3D" id="3.40.50.200">
    <property type="entry name" value="Peptidase S8/S53 domain"/>
    <property type="match status" value="1"/>
</dbReference>
<dbReference type="EMBL" id="JACBZD010000002">
    <property type="protein sequence ID" value="NYI07604.1"/>
    <property type="molecule type" value="Genomic_DNA"/>
</dbReference>
<dbReference type="PROSITE" id="PS00136">
    <property type="entry name" value="SUBTILASE_ASP"/>
    <property type="match status" value="1"/>
</dbReference>
<evidence type="ECO:0000313" key="10">
    <source>
        <dbReference type="EMBL" id="NYI07604.1"/>
    </source>
</evidence>
<evidence type="ECO:0000256" key="3">
    <source>
        <dbReference type="ARBA" id="ARBA00022801"/>
    </source>
</evidence>
<evidence type="ECO:0000256" key="7">
    <source>
        <dbReference type="RuleBase" id="RU003355"/>
    </source>
</evidence>
<feature type="active site" description="Charge relay system" evidence="5 6">
    <location>
        <position position="455"/>
    </location>
</feature>
<feature type="chain" id="PRO_5032801084" evidence="8">
    <location>
        <begin position="31"/>
        <end position="1128"/>
    </location>
</feature>
<evidence type="ECO:0000256" key="2">
    <source>
        <dbReference type="ARBA" id="ARBA00022670"/>
    </source>
</evidence>
<proteinExistence type="inferred from homology"/>
<dbReference type="InterPro" id="IPR017297">
    <property type="entry name" value="Peptidase_S8A_DPH-A"/>
</dbReference>
<dbReference type="SUPFAM" id="SSF52743">
    <property type="entry name" value="Subtilisin-like"/>
    <property type="match status" value="1"/>
</dbReference>
<evidence type="ECO:0000256" key="1">
    <source>
        <dbReference type="ARBA" id="ARBA00011073"/>
    </source>
</evidence>
<keyword evidence="2 6" id="KW-0645">Protease</keyword>
<feature type="active site" description="Charge relay system" evidence="5 6">
    <location>
        <position position="279"/>
    </location>
</feature>
<dbReference type="PROSITE" id="PS51892">
    <property type="entry name" value="SUBTILASE"/>
    <property type="match status" value="1"/>
</dbReference>
<evidence type="ECO:0000313" key="11">
    <source>
        <dbReference type="Proteomes" id="UP000567795"/>
    </source>
</evidence>
<protein>
    <submittedName>
        <fullName evidence="10">Subtilisin family serine protease</fullName>
    </submittedName>
</protein>
<dbReference type="InterPro" id="IPR023828">
    <property type="entry name" value="Peptidase_S8_Ser-AS"/>
</dbReference>
<evidence type="ECO:0000256" key="4">
    <source>
        <dbReference type="ARBA" id="ARBA00022825"/>
    </source>
</evidence>
<feature type="domain" description="Peptidase S8/S53" evidence="9">
    <location>
        <begin position="238"/>
        <end position="491"/>
    </location>
</feature>
<dbReference type="GO" id="GO:0006508">
    <property type="term" value="P:proteolysis"/>
    <property type="evidence" value="ECO:0007669"/>
    <property type="project" value="UniProtKB-KW"/>
</dbReference>
<dbReference type="PROSITE" id="PS00137">
    <property type="entry name" value="SUBTILASE_HIS"/>
    <property type="match status" value="1"/>
</dbReference>
<dbReference type="RefSeq" id="WP_179816584.1">
    <property type="nucleotide sequence ID" value="NZ_JACBZD010000002.1"/>
</dbReference>
<dbReference type="Proteomes" id="UP000567795">
    <property type="component" value="Unassembled WGS sequence"/>
</dbReference>
<dbReference type="InterPro" id="IPR036852">
    <property type="entry name" value="Peptidase_S8/S53_dom_sf"/>
</dbReference>
<evidence type="ECO:0000256" key="5">
    <source>
        <dbReference type="PIRSR" id="PIRSR615500-1"/>
    </source>
</evidence>
<dbReference type="InterPro" id="IPR015500">
    <property type="entry name" value="Peptidase_S8_subtilisin-rel"/>
</dbReference>
<dbReference type="InterPro" id="IPR000209">
    <property type="entry name" value="Peptidase_S8/S53_dom"/>
</dbReference>
<sequence length="1128" mass="115409">MRRTHRATATALAATLAAALLAGAAPGALATVPDAGRATATAPPAPTAAGGGALRTVTLVTGDRVVVDSRGRVASVLPAEGREDVPFAVRRVGEDTLVVPGDAQRLLARGVLDQRLFDVSGLIAAGYDDAARDDLPLIVTYSGARADAAGALRAAGAEVARELPSVDGQALLADKAGGPALWQALTDAPDAADPAGATASATAPGVERIWLDGRVEAALDRSVPQIGAPAAWEAGFDGTGVTVAVLDTGVDATHPDLADRVAAERNFSAAEDAADHFGHGTHVASIIAGSGAASEGAALRGVAPGARILNGKVLDDGGSGSESDIIAGMEWAVEQGADVVNLSLGGTDLPALDPMEEAVDALSADSAALFVIAAGNSGPTEQSVGSPGSARAALTVGAVDREDALAPFSSRGPTADGSLKPDLTAPGVEIVAARAAGTEMGEIVGEHYVVASGTSMATPHVAGAAALLAQAHPDWDGERIKETLTASAEPAAGLDAYQQGSGRVDVARAIGQAVTTSPTSLGFGVQEFPHEDDAPVTERLAYRNAGDAPVTLDLAVTAFGPEGAPAPDGMFAVRPARLTVPAGGEATATVTADTRPGDVDGLYGGTVTATAAAGDVRAVTPLGVWREGPAHDVTIRHLDAAGAPAPGSVTSFVALDRPGYRWVEADENGEATIRLPEGDYVAEATVTGEGEGASRIALLISPSVPVTEDAMLVMDARRAEPFDVTVPNGAATPSLATYDYQVSSDEGGLWATWFMDGLDTLSVADLGPALPADRLRAAVTASWDMPNEGAAPAQRYRAAWSERGSLLTGLTHHIAPGELATVRITAGSPAAGKAGILWAGTVDESGSLLIGDDVELPTEAVDHVLANGTRWLHQVTQGTVSEEGWLEQETSVSTAPRAHQPGERREELLNVGVFGPTLNEGLDGTPGAWRSGDEISAWVGLFGDGAGHQGDSRYTEGSTRLVRDGEEVFADDLPLHGQPMAVPAAEGRYELTTEVSRDAQVAPVSSRIEATWTFRSGPVPEGETEALPLSTVRFGPRLALDSTARAGHALEVPFTVEGSAAEVGVRELAFEVSYDDGATWRPVDSVRADRFTLDHPDDPGTVSLRATLTDADGNTLEQTIHRAYTTTR</sequence>